<dbReference type="Proteomes" id="UP000326799">
    <property type="component" value="Unassembled WGS sequence"/>
</dbReference>
<dbReference type="AlphaFoldDB" id="A0A5N6F6G0"/>
<accession>A0A5N6F6G0</accession>
<dbReference type="InterPro" id="IPR002110">
    <property type="entry name" value="Ankyrin_rpt"/>
</dbReference>
<protein>
    <recommendedName>
        <fullName evidence="3">Ankyrin repeat-containing domain protein</fullName>
    </recommendedName>
</protein>
<reference evidence="1 2" key="1">
    <citation type="submission" date="2019-04" db="EMBL/GenBank/DDBJ databases">
        <title>Fungal friends and foes A comparative genomics study of 23 Aspergillus species from section Flavi.</title>
        <authorList>
            <consortium name="DOE Joint Genome Institute"/>
            <person name="Kjaerbolling I."/>
            <person name="Vesth T.C."/>
            <person name="Frisvad J.C."/>
            <person name="Nybo J.L."/>
            <person name="Theobald S."/>
            <person name="Kildgaard S."/>
            <person name="Petersen T.I."/>
            <person name="Kuo A."/>
            <person name="Sato A."/>
            <person name="Lyhne E.K."/>
            <person name="Kogle M.E."/>
            <person name="Wiebenga A."/>
            <person name="Kun R.S."/>
            <person name="Lubbers R.J."/>
            <person name="Makela M.R."/>
            <person name="Barry K."/>
            <person name="Chovatia M."/>
            <person name="Clum A."/>
            <person name="Daum C."/>
            <person name="Haridas S."/>
            <person name="He G."/>
            <person name="LaButti K."/>
            <person name="Lipzen A."/>
            <person name="Mondo S."/>
            <person name="Pangilinan J."/>
            <person name="Riley R."/>
            <person name="Salamov A."/>
            <person name="Simmons B.A."/>
            <person name="Magnuson J.K."/>
            <person name="Henrissat B."/>
            <person name="Mortensen U.H."/>
            <person name="Larsen T.O."/>
            <person name="De vries R.P."/>
            <person name="Grigoriev I.V."/>
            <person name="Machida M."/>
            <person name="Baker S.E."/>
            <person name="Andersen M.R."/>
        </authorList>
    </citation>
    <scope>NUCLEOTIDE SEQUENCE [LARGE SCALE GENOMIC DNA]</scope>
    <source>
        <strain evidence="1 2">CBS 126849</strain>
    </source>
</reference>
<proteinExistence type="predicted"/>
<evidence type="ECO:0008006" key="3">
    <source>
        <dbReference type="Google" id="ProtNLM"/>
    </source>
</evidence>
<dbReference type="EMBL" id="ML733400">
    <property type="protein sequence ID" value="KAB8224334.1"/>
    <property type="molecule type" value="Genomic_DNA"/>
</dbReference>
<sequence length="87" mass="9851">MMLLSAGVDINGAPAMEDRRNAIESAAENGRLDTLKLLLNYHPNTEEFEIKRKRAAKLALVNGHLAIGRFLLAYRKDTWTRTRELPC</sequence>
<organism evidence="1 2">
    <name type="scientific">Aspergillus novoparasiticus</name>
    <dbReference type="NCBI Taxonomy" id="986946"/>
    <lineage>
        <taxon>Eukaryota</taxon>
        <taxon>Fungi</taxon>
        <taxon>Dikarya</taxon>
        <taxon>Ascomycota</taxon>
        <taxon>Pezizomycotina</taxon>
        <taxon>Eurotiomycetes</taxon>
        <taxon>Eurotiomycetidae</taxon>
        <taxon>Eurotiales</taxon>
        <taxon>Aspergillaceae</taxon>
        <taxon>Aspergillus</taxon>
        <taxon>Aspergillus subgen. Circumdati</taxon>
    </lineage>
</organism>
<dbReference type="SUPFAM" id="SSF48403">
    <property type="entry name" value="Ankyrin repeat"/>
    <property type="match status" value="1"/>
</dbReference>
<dbReference type="Gene3D" id="1.25.40.20">
    <property type="entry name" value="Ankyrin repeat-containing domain"/>
    <property type="match status" value="1"/>
</dbReference>
<evidence type="ECO:0000313" key="1">
    <source>
        <dbReference type="EMBL" id="KAB8224334.1"/>
    </source>
</evidence>
<evidence type="ECO:0000313" key="2">
    <source>
        <dbReference type="Proteomes" id="UP000326799"/>
    </source>
</evidence>
<gene>
    <name evidence="1" type="ORF">BDV33DRAFT_4987</name>
</gene>
<keyword evidence="2" id="KW-1185">Reference proteome</keyword>
<dbReference type="InterPro" id="IPR036770">
    <property type="entry name" value="Ankyrin_rpt-contain_sf"/>
</dbReference>
<dbReference type="Pfam" id="PF12796">
    <property type="entry name" value="Ank_2"/>
    <property type="match status" value="1"/>
</dbReference>
<name>A0A5N6F6G0_9EURO</name>